<evidence type="ECO:0000256" key="8">
    <source>
        <dbReference type="ARBA" id="ARBA00023136"/>
    </source>
</evidence>
<evidence type="ECO:0000256" key="1">
    <source>
        <dbReference type="ARBA" id="ARBA00004115"/>
    </source>
</evidence>
<proteinExistence type="inferred from homology"/>
<dbReference type="Pfam" id="PF21203">
    <property type="entry name" value="ECM10"/>
    <property type="match status" value="1"/>
</dbReference>
<dbReference type="GO" id="GO:0072546">
    <property type="term" value="C:EMC complex"/>
    <property type="evidence" value="ECO:0007669"/>
    <property type="project" value="TreeGrafter"/>
</dbReference>
<reference evidence="14" key="1">
    <citation type="submission" date="2016-11" db="UniProtKB">
        <authorList>
            <consortium name="WormBaseParasite"/>
        </authorList>
    </citation>
    <scope>IDENTIFICATION</scope>
</reference>
<gene>
    <name evidence="11" type="ORF">BXYJ_LOCUS14717</name>
</gene>
<feature type="signal peptide" evidence="10">
    <location>
        <begin position="1"/>
        <end position="15"/>
    </location>
</feature>
<dbReference type="Proteomes" id="UP000582659">
    <property type="component" value="Unassembled WGS sequence"/>
</dbReference>
<feature type="chain" id="PRO_5035360012" description="ER membrane protein complex subunit 10" evidence="10">
    <location>
        <begin position="16"/>
        <end position="206"/>
    </location>
</feature>
<accession>A0A1I7SD66</accession>
<dbReference type="EMBL" id="CAJFDI010000006">
    <property type="protein sequence ID" value="CAD5234626.1"/>
    <property type="molecule type" value="Genomic_DNA"/>
</dbReference>
<dbReference type="AlphaFoldDB" id="A0A1I7SD66"/>
<dbReference type="SMR" id="A0A1I7SD66"/>
<dbReference type="PANTHER" id="PTHR21397:SF4">
    <property type="entry name" value="ER MEMBRANE PROTEIN COMPLEX SUBUNIT 10"/>
    <property type="match status" value="1"/>
</dbReference>
<sequence length="206" mass="22662">MIFLILLPLAVTSWTVPLELAIGAANFHDFGSISIDSDSEGNFTGFFKSSLNPSQLQKSLHQNLAGQYKIKGGSVSSSSSACLMLKSGLKHEFHLTIDGLKQKILSLTVFPQGLYDVGELHCDETDIKHNFPSKLQGSVIITCVKDLPSPDVTTYLQRMEDEKRARQHGAAQDNRSFLAKYWMYIVPAVIFLLITNAVGTDQQAEG</sequence>
<evidence type="ECO:0000256" key="3">
    <source>
        <dbReference type="ARBA" id="ARBA00020105"/>
    </source>
</evidence>
<evidence type="ECO:0000256" key="10">
    <source>
        <dbReference type="SAM" id="SignalP"/>
    </source>
</evidence>
<keyword evidence="13" id="KW-1185">Reference proteome</keyword>
<evidence type="ECO:0000256" key="2">
    <source>
        <dbReference type="ARBA" id="ARBA00007695"/>
    </source>
</evidence>
<evidence type="ECO:0000313" key="12">
    <source>
        <dbReference type="Proteomes" id="UP000095284"/>
    </source>
</evidence>
<reference evidence="11" key="2">
    <citation type="submission" date="2020-09" db="EMBL/GenBank/DDBJ databases">
        <authorList>
            <person name="Kikuchi T."/>
        </authorList>
    </citation>
    <scope>NUCLEOTIDE SEQUENCE</scope>
    <source>
        <strain evidence="11">Ka4C1</strain>
    </source>
</reference>
<dbReference type="Proteomes" id="UP000659654">
    <property type="component" value="Unassembled WGS sequence"/>
</dbReference>
<evidence type="ECO:0000256" key="9">
    <source>
        <dbReference type="SAM" id="Phobius"/>
    </source>
</evidence>
<protein>
    <recommendedName>
        <fullName evidence="3">ER membrane protein complex subunit 10</fullName>
    </recommendedName>
</protein>
<name>A0A1I7SD66_BURXY</name>
<evidence type="ECO:0000256" key="6">
    <source>
        <dbReference type="ARBA" id="ARBA00022824"/>
    </source>
</evidence>
<keyword evidence="6" id="KW-0256">Endoplasmic reticulum</keyword>
<comment type="similarity">
    <text evidence="2">Belongs to the EMC10 family.</text>
</comment>
<keyword evidence="5 10" id="KW-0732">Signal</keyword>
<dbReference type="PANTHER" id="PTHR21397">
    <property type="entry name" value="CHROMATIN COMPLEXES SUBUNIT BAP18-RELATED"/>
    <property type="match status" value="1"/>
</dbReference>
<evidence type="ECO:0000313" key="14">
    <source>
        <dbReference type="WBParaSite" id="BXY_1097100.1"/>
    </source>
</evidence>
<dbReference type="EMBL" id="CAJFCV020000006">
    <property type="protein sequence ID" value="CAG9130518.1"/>
    <property type="molecule type" value="Genomic_DNA"/>
</dbReference>
<comment type="subcellular location">
    <subcellularLocation>
        <location evidence="1">Endoplasmic reticulum membrane</location>
        <topology evidence="1">Single-pass type I membrane protein</topology>
    </subcellularLocation>
</comment>
<evidence type="ECO:0000256" key="7">
    <source>
        <dbReference type="ARBA" id="ARBA00022989"/>
    </source>
</evidence>
<feature type="transmembrane region" description="Helical" evidence="9">
    <location>
        <begin position="181"/>
        <end position="199"/>
    </location>
</feature>
<dbReference type="WBParaSite" id="BXY_1097100.1">
    <property type="protein sequence ID" value="BXY_1097100.1"/>
    <property type="gene ID" value="BXY_1097100"/>
</dbReference>
<evidence type="ECO:0000256" key="5">
    <source>
        <dbReference type="ARBA" id="ARBA00022729"/>
    </source>
</evidence>
<evidence type="ECO:0000313" key="11">
    <source>
        <dbReference type="EMBL" id="CAD5234626.1"/>
    </source>
</evidence>
<dbReference type="OrthoDB" id="1894652at2759"/>
<organism evidence="12 14">
    <name type="scientific">Bursaphelenchus xylophilus</name>
    <name type="common">Pinewood nematode worm</name>
    <name type="synonym">Aphelenchoides xylophilus</name>
    <dbReference type="NCBI Taxonomy" id="6326"/>
    <lineage>
        <taxon>Eukaryota</taxon>
        <taxon>Metazoa</taxon>
        <taxon>Ecdysozoa</taxon>
        <taxon>Nematoda</taxon>
        <taxon>Chromadorea</taxon>
        <taxon>Rhabditida</taxon>
        <taxon>Tylenchina</taxon>
        <taxon>Tylenchomorpha</taxon>
        <taxon>Aphelenchoidea</taxon>
        <taxon>Aphelenchoididae</taxon>
        <taxon>Bursaphelenchus</taxon>
    </lineage>
</organism>
<dbReference type="CDD" id="cd22209">
    <property type="entry name" value="EMC10"/>
    <property type="match status" value="1"/>
</dbReference>
<dbReference type="eggNOG" id="KOG4827">
    <property type="taxonomic scope" value="Eukaryota"/>
</dbReference>
<keyword evidence="4 9" id="KW-0812">Transmembrane</keyword>
<keyword evidence="8 9" id="KW-0472">Membrane</keyword>
<evidence type="ECO:0000313" key="13">
    <source>
        <dbReference type="Proteomes" id="UP000659654"/>
    </source>
</evidence>
<evidence type="ECO:0000256" key="4">
    <source>
        <dbReference type="ARBA" id="ARBA00022692"/>
    </source>
</evidence>
<keyword evidence="7 9" id="KW-1133">Transmembrane helix</keyword>
<dbReference type="Proteomes" id="UP000095284">
    <property type="component" value="Unplaced"/>
</dbReference>